<keyword evidence="1" id="KW-0175">Coiled coil</keyword>
<feature type="compositionally biased region" description="Acidic residues" evidence="2">
    <location>
        <begin position="633"/>
        <end position="647"/>
    </location>
</feature>
<feature type="region of interest" description="Disordered" evidence="2">
    <location>
        <begin position="614"/>
        <end position="720"/>
    </location>
</feature>
<name>A0A9W7CZI0_9STRA</name>
<dbReference type="OrthoDB" id="127645at2759"/>
<reference evidence="3" key="1">
    <citation type="submission" date="2023-04" db="EMBL/GenBank/DDBJ databases">
        <title>Phytophthora fragariaefolia NBRC 109709.</title>
        <authorList>
            <person name="Ichikawa N."/>
            <person name="Sato H."/>
            <person name="Tonouchi N."/>
        </authorList>
    </citation>
    <scope>NUCLEOTIDE SEQUENCE</scope>
    <source>
        <strain evidence="3">NBRC 109709</strain>
    </source>
</reference>
<feature type="compositionally biased region" description="Low complexity" evidence="2">
    <location>
        <begin position="20"/>
        <end position="30"/>
    </location>
</feature>
<dbReference type="AlphaFoldDB" id="A0A9W7CZI0"/>
<feature type="compositionally biased region" description="Low complexity" evidence="2">
    <location>
        <begin position="1"/>
        <end position="13"/>
    </location>
</feature>
<gene>
    <name evidence="3" type="ORF">Pfra01_002021100</name>
</gene>
<feature type="compositionally biased region" description="Low complexity" evidence="2">
    <location>
        <begin position="690"/>
        <end position="702"/>
    </location>
</feature>
<feature type="region of interest" description="Disordered" evidence="2">
    <location>
        <begin position="401"/>
        <end position="431"/>
    </location>
</feature>
<proteinExistence type="predicted"/>
<feature type="compositionally biased region" description="Basic and acidic residues" evidence="2">
    <location>
        <begin position="617"/>
        <end position="632"/>
    </location>
</feature>
<evidence type="ECO:0000256" key="2">
    <source>
        <dbReference type="SAM" id="MobiDB-lite"/>
    </source>
</evidence>
<comment type="caution">
    <text evidence="3">The sequence shown here is derived from an EMBL/GenBank/DDBJ whole genome shotgun (WGS) entry which is preliminary data.</text>
</comment>
<organism evidence="3 4">
    <name type="scientific">Phytophthora fragariaefolia</name>
    <dbReference type="NCBI Taxonomy" id="1490495"/>
    <lineage>
        <taxon>Eukaryota</taxon>
        <taxon>Sar</taxon>
        <taxon>Stramenopiles</taxon>
        <taxon>Oomycota</taxon>
        <taxon>Peronosporomycetes</taxon>
        <taxon>Peronosporales</taxon>
        <taxon>Peronosporaceae</taxon>
        <taxon>Phytophthora</taxon>
    </lineage>
</organism>
<dbReference type="EMBL" id="BSXT01002724">
    <property type="protein sequence ID" value="GMF50566.1"/>
    <property type="molecule type" value="Genomic_DNA"/>
</dbReference>
<evidence type="ECO:0000256" key="1">
    <source>
        <dbReference type="SAM" id="Coils"/>
    </source>
</evidence>
<accession>A0A9W7CZI0</accession>
<evidence type="ECO:0000313" key="4">
    <source>
        <dbReference type="Proteomes" id="UP001165121"/>
    </source>
</evidence>
<sequence length="978" mass="109061">MVAASSANAASGTPSGGGSAAPSVSLAPPARNDGRSSSDESEEEEVEWQPPGAKEVSPNSEAQDRSPKPSGLVSDNPPPDTEVDETTGPQVISVDRANDLQTLGLLPSGRGSSSGMPVVVEIPPGEPSDVTVRVVGVPATENHNDGRPFFQDDFGGLDALIQMESLGATEMAVLYDFFDDNDIIGGFILTPRETPLTATELSSHLKNFTVKHELASILSQFDSKQLALRTFGTVSLLRKVAAKYDRIMRKLPEDDGAASVIGLQDEVMRLKRDQQFQSSYWIEKVAEVQRERDAAMAQMRLDFVLLMEERERDISSLRNQVQTLKGELETARASRKAPASRSQGPRLRTAHVMNFLQEHTTVMMNWPRLRDLLDHLESGRRVPPEWQTVITIMANDNLAFQAPPFVRMDPPQDEDDEETKESDPPAPDTFLDLSRGIYDQVQIQVIPIGKRASGSQSPKSNKKQAPDGDQELPSEWVGSTSPCRPEVVPVPLSPAQARASLADYPVVWKALRRDVKLLMEDRLEYPAALALAGEDKCLHSSFPLDDLTIMLLSMMHCHRLDSAPWTKYVPHRYFTVASVALEGLRRTGTHIPEWRITPGPSPDDGEIDLLESEDEAEAKAEKDEDYNPHQDPDDGLDDEDEIPDDASNDGVLNVAQRTTKRRQLSQSSARVSTPKKIKTKSPVKAKIKVGSSGKSKSGSGSSKKPRPKSGGSRRRNASTATVLEVKRPQYLDAEECRVIESPGRGITSWMYFGVRMKPGDPTAHAPFQTQGFPDFVPNRHDLDILKERCDGEELKAFLATRPWTKLSDTRHTEFFFHRRADLGHDVVRALEDWVDFMEENVETLWHATHWVVLDRDSTSKFIRKTSVRRLKLHESVRKKVIARENQLKKVAPASVWNEPGLWMFPKRICYSVLMSRSHTNPGTNANYSLNEQVELLDAREPARLQWGACSSDEERIAHLPEDVRRKLIPSSQRDYLDD</sequence>
<evidence type="ECO:0000313" key="3">
    <source>
        <dbReference type="EMBL" id="GMF50566.1"/>
    </source>
</evidence>
<protein>
    <submittedName>
        <fullName evidence="3">Unnamed protein product</fullName>
    </submittedName>
</protein>
<feature type="compositionally biased region" description="Basic residues" evidence="2">
    <location>
        <begin position="703"/>
        <end position="716"/>
    </location>
</feature>
<feature type="region of interest" description="Disordered" evidence="2">
    <location>
        <begin position="449"/>
        <end position="480"/>
    </location>
</feature>
<dbReference type="Proteomes" id="UP001165121">
    <property type="component" value="Unassembled WGS sequence"/>
</dbReference>
<feature type="region of interest" description="Disordered" evidence="2">
    <location>
        <begin position="1"/>
        <end position="89"/>
    </location>
</feature>
<keyword evidence="4" id="KW-1185">Reference proteome</keyword>
<feature type="compositionally biased region" description="Acidic residues" evidence="2">
    <location>
        <begin position="411"/>
        <end position="420"/>
    </location>
</feature>
<feature type="compositionally biased region" description="Basic residues" evidence="2">
    <location>
        <begin position="673"/>
        <end position="687"/>
    </location>
</feature>
<feature type="coiled-coil region" evidence="1">
    <location>
        <begin position="307"/>
        <end position="334"/>
    </location>
</feature>